<reference evidence="5" key="1">
    <citation type="journal article" date="2002" name="J. Biol. Rhythms">
        <title>Bulla gouldiana period exhibits unique regulation at the mRNA and protein levels.</title>
        <authorList>
            <person name="Constance C.M."/>
            <person name="Green C.B."/>
            <person name="Tei H."/>
            <person name="Block G.D."/>
        </authorList>
    </citation>
    <scope>NUCLEOTIDE SEQUENCE</scope>
</reference>
<feature type="compositionally biased region" description="Basic and acidic residues" evidence="3">
    <location>
        <begin position="661"/>
        <end position="670"/>
    </location>
</feature>
<comment type="subcellular location">
    <subcellularLocation>
        <location evidence="1">Nucleus</location>
    </subcellularLocation>
</comment>
<feature type="region of interest" description="Disordered" evidence="3">
    <location>
        <begin position="568"/>
        <end position="589"/>
    </location>
</feature>
<dbReference type="Gene3D" id="3.30.450.20">
    <property type="entry name" value="PAS domain"/>
    <property type="match status" value="2"/>
</dbReference>
<feature type="domain" description="PAS" evidence="4">
    <location>
        <begin position="308"/>
        <end position="354"/>
    </location>
</feature>
<dbReference type="InterPro" id="IPR050760">
    <property type="entry name" value="Period_circadian_regulator"/>
</dbReference>
<dbReference type="SMART" id="SM00091">
    <property type="entry name" value="PAS"/>
    <property type="match status" value="1"/>
</dbReference>
<dbReference type="Pfam" id="PF14598">
    <property type="entry name" value="PAS_11"/>
    <property type="match status" value="1"/>
</dbReference>
<evidence type="ECO:0000256" key="3">
    <source>
        <dbReference type="SAM" id="MobiDB-lite"/>
    </source>
</evidence>
<evidence type="ECO:0000256" key="2">
    <source>
        <dbReference type="ARBA" id="ARBA00023242"/>
    </source>
</evidence>
<accession>Q95WA7</accession>
<dbReference type="InterPro" id="IPR035965">
    <property type="entry name" value="PAS-like_dom_sf"/>
</dbReference>
<evidence type="ECO:0000313" key="5">
    <source>
        <dbReference type="EMBL" id="AAK97374.1"/>
    </source>
</evidence>
<dbReference type="PANTHER" id="PTHR11269:SF16">
    <property type="entry name" value="PERIOD CIRCADIAN PROTEIN"/>
    <property type="match status" value="1"/>
</dbReference>
<dbReference type="GO" id="GO:0043153">
    <property type="term" value="P:entrainment of circadian clock by photoperiod"/>
    <property type="evidence" value="ECO:0007669"/>
    <property type="project" value="TreeGrafter"/>
</dbReference>
<evidence type="ECO:0000256" key="1">
    <source>
        <dbReference type="ARBA" id="ARBA00004123"/>
    </source>
</evidence>
<dbReference type="PANTHER" id="PTHR11269">
    <property type="entry name" value="PERIOD CIRCADIAN PROTEIN"/>
    <property type="match status" value="1"/>
</dbReference>
<dbReference type="GO" id="GO:0001222">
    <property type="term" value="F:transcription corepressor binding"/>
    <property type="evidence" value="ECO:0007669"/>
    <property type="project" value="TreeGrafter"/>
</dbReference>
<feature type="compositionally biased region" description="Basic residues" evidence="3">
    <location>
        <begin position="645"/>
        <end position="660"/>
    </location>
</feature>
<feature type="region of interest" description="Disordered" evidence="3">
    <location>
        <begin position="1"/>
        <end position="78"/>
    </location>
</feature>
<dbReference type="EMBL" id="AF353619">
    <property type="protein sequence ID" value="AAK97374.1"/>
    <property type="molecule type" value="mRNA"/>
</dbReference>
<evidence type="ECO:0000259" key="4">
    <source>
        <dbReference type="PROSITE" id="PS50112"/>
    </source>
</evidence>
<feature type="region of interest" description="Disordered" evidence="3">
    <location>
        <begin position="467"/>
        <end position="502"/>
    </location>
</feature>
<dbReference type="AlphaFoldDB" id="Q95WA7"/>
<dbReference type="GO" id="GO:0005634">
    <property type="term" value="C:nucleus"/>
    <property type="evidence" value="ECO:0007669"/>
    <property type="project" value="UniProtKB-SubCell"/>
</dbReference>
<feature type="compositionally biased region" description="Polar residues" evidence="3">
    <location>
        <begin position="54"/>
        <end position="68"/>
    </location>
</feature>
<dbReference type="SUPFAM" id="SSF55785">
    <property type="entry name" value="PYP-like sensor domain (PAS domain)"/>
    <property type="match status" value="1"/>
</dbReference>
<feature type="compositionally biased region" description="Low complexity" evidence="3">
    <location>
        <begin position="15"/>
        <end position="48"/>
    </location>
</feature>
<dbReference type="GO" id="GO:0000976">
    <property type="term" value="F:transcription cis-regulatory region binding"/>
    <property type="evidence" value="ECO:0007669"/>
    <property type="project" value="TreeGrafter"/>
</dbReference>
<dbReference type="GO" id="GO:0032922">
    <property type="term" value="P:circadian regulation of gene expression"/>
    <property type="evidence" value="ECO:0007669"/>
    <property type="project" value="TreeGrafter"/>
</dbReference>
<dbReference type="CDD" id="cd00130">
    <property type="entry name" value="PAS"/>
    <property type="match status" value="1"/>
</dbReference>
<dbReference type="GO" id="GO:0000122">
    <property type="term" value="P:negative regulation of transcription by RNA polymerase II"/>
    <property type="evidence" value="ECO:0007669"/>
    <property type="project" value="TreeGrafter"/>
</dbReference>
<feature type="region of interest" description="Disordered" evidence="3">
    <location>
        <begin position="642"/>
        <end position="677"/>
    </location>
</feature>
<dbReference type="PROSITE" id="PS50112">
    <property type="entry name" value="PAS"/>
    <property type="match status" value="1"/>
</dbReference>
<feature type="compositionally biased region" description="Basic and acidic residues" evidence="3">
    <location>
        <begin position="69"/>
        <end position="78"/>
    </location>
</feature>
<name>Q95WA7_BULGO</name>
<protein>
    <submittedName>
        <fullName evidence="5">Circadian clock protein period</fullName>
    </submittedName>
</protein>
<feature type="region of interest" description="Disordered" evidence="3">
    <location>
        <begin position="119"/>
        <end position="138"/>
    </location>
</feature>
<gene>
    <name evidence="5" type="primary">Per</name>
</gene>
<dbReference type="InterPro" id="IPR000014">
    <property type="entry name" value="PAS"/>
</dbReference>
<organism evidence="5">
    <name type="scientific">Bulla gouldiana</name>
    <name type="common">California bubble</name>
    <dbReference type="NCBI Taxonomy" id="114738"/>
    <lineage>
        <taxon>Eukaryota</taxon>
        <taxon>Metazoa</taxon>
        <taxon>Spiralia</taxon>
        <taxon>Lophotrochozoa</taxon>
        <taxon>Mollusca</taxon>
        <taxon>Gastropoda</taxon>
        <taxon>Heterobranchia</taxon>
        <taxon>Euthyneura</taxon>
        <taxon>Tectipleura</taxon>
        <taxon>Cephalaspidea</taxon>
        <taxon>Bulloidea</taxon>
        <taxon>Bullidae</taxon>
        <taxon>Bulla</taxon>
    </lineage>
</organism>
<sequence>MEQPTIEKRKKSKPSTKSSTINNDSSYGSMITGNSSSSSLSVSLFSESDLAEAPSTSGCSSEMASAMQSKEKKKERAKEFMKKLKSVLPMKERTGKMDTLSTLEQLVNSMKQLNEEKKVEHEFKTPPPHSGSFHSSDGEKLSQSEMYITMTLKNHVVQTASPPLMEHLGYPVDWWRGRLLKDFINKKDMNTLNSCIAHYSTDEAADNFESSNGTRVTKEGSKYFYARIRRFRKLGSGFSLQNVVSFCPFMMMISSKTVELSESEEDSGRVRRSLVLYCKPLNSAYGNGGILPDKRNFSLRHSLFCNYTYAHPNAVRLLGFLPQDFSGMSIFDLYHPDDFQQLLDIHIRIMLSMGQPFKSGSIRLKTRNGCYVEVETEWSSFMNPWSMRLEFIIGQHTVIKGPTNPDLFEDLPSRPDKFELSPELRKIQEKIVEVLKKPIQSVFAEPAPPVMAAQTEQVPPPQAQIVTQTAPTVQSPAAREPAEPPAKPPSEKSKVDATTTEGKSAVIDDKGISSIYNQLNYSHNIKRFLMSHPKSFSNVSDEDSVVTRDDSEDEAINDEEEMPLEIPVVKPPSCGSSTQVHVSEQGHGEEMLSPPTFGDEAMPPQQPADNIHSLTEETLKKHTKIQERLYLQRISEEQPLLLNMRRIKSSRNTSHQKRPRPREAGDENKTAKHPCTNSGVFRSSSNIFMQSFPTVATTQVTPATSVSNPLFGATDLMASASFDSSFLGPSPQLGFSSFQPGFQTGQPIHLVPGEALPCIPTSLKFKAHGHPTCKFNSNSKHTAIRRASSFYIYSNSKHTAIRRASSFYIYLEHTAIHRASSFYIYSNSKHTAIRRASSFYIYSNSKHTAIHLASSFYIYSNSKHTAIRRASSFYIYSNSKHTAIHLASCFYRFGNLAGLSSHE</sequence>
<keyword evidence="2" id="KW-0539">Nucleus</keyword>
<proteinExistence type="evidence at transcript level"/>
<dbReference type="GO" id="GO:0005737">
    <property type="term" value="C:cytoplasm"/>
    <property type="evidence" value="ECO:0007669"/>
    <property type="project" value="TreeGrafter"/>
</dbReference>